<comment type="caution">
    <text evidence="9">The sequence shown here is derived from an EMBL/GenBank/DDBJ whole genome shotgun (WGS) entry which is preliminary data.</text>
</comment>
<keyword evidence="3" id="KW-0677">Repeat</keyword>
<dbReference type="InterPro" id="IPR037721">
    <property type="entry name" value="Ferlin"/>
</dbReference>
<accession>A0A7J6BG41</accession>
<dbReference type="InterPro" id="IPR037725">
    <property type="entry name" value="C2F_Ferlin"/>
</dbReference>
<keyword evidence="5 7" id="KW-0472">Membrane</keyword>
<dbReference type="EMBL" id="JAAGNN010000001">
    <property type="protein sequence ID" value="KAF4094085.1"/>
    <property type="molecule type" value="Genomic_DNA"/>
</dbReference>
<name>A0A7J6BG41_AMEME</name>
<dbReference type="InterPro" id="IPR037724">
    <property type="entry name" value="C2E_Ferlin"/>
</dbReference>
<feature type="compositionally biased region" description="Basic residues" evidence="6">
    <location>
        <begin position="659"/>
        <end position="673"/>
    </location>
</feature>
<dbReference type="InterPro" id="IPR055072">
    <property type="entry name" value="Ferlin_DSRM"/>
</dbReference>
<dbReference type="PROSITE" id="PS50004">
    <property type="entry name" value="C2"/>
    <property type="match status" value="2"/>
</dbReference>
<protein>
    <recommendedName>
        <fullName evidence="8">C2 domain-containing protein</fullName>
    </recommendedName>
</protein>
<reference evidence="9 10" key="1">
    <citation type="submission" date="2020-02" db="EMBL/GenBank/DDBJ databases">
        <title>A chromosome-scale genome assembly of the black bullhead catfish (Ameiurus melas).</title>
        <authorList>
            <person name="Wen M."/>
            <person name="Zham M."/>
            <person name="Cabau C."/>
            <person name="Klopp C."/>
            <person name="Donnadieu C."/>
            <person name="Roques C."/>
            <person name="Bouchez O."/>
            <person name="Lampietro C."/>
            <person name="Jouanno E."/>
            <person name="Herpin A."/>
            <person name="Louis A."/>
            <person name="Berthelot C."/>
            <person name="Parey E."/>
            <person name="Roest-Crollius H."/>
            <person name="Braasch I."/>
            <person name="Postlethwait J."/>
            <person name="Robinson-Rechavi M."/>
            <person name="Echchiki A."/>
            <person name="Begum T."/>
            <person name="Montfort J."/>
            <person name="Schartl M."/>
            <person name="Bobe J."/>
            <person name="Guiguen Y."/>
        </authorList>
    </citation>
    <scope>NUCLEOTIDE SEQUENCE [LARGE SCALE GENOMIC DNA]</scope>
    <source>
        <strain evidence="9">M_S1</strain>
        <tissue evidence="9">Blood</tissue>
    </source>
</reference>
<evidence type="ECO:0000256" key="2">
    <source>
        <dbReference type="ARBA" id="ARBA00022692"/>
    </source>
</evidence>
<dbReference type="Proteomes" id="UP000593565">
    <property type="component" value="Unassembled WGS sequence"/>
</dbReference>
<dbReference type="Pfam" id="PF16165">
    <property type="entry name" value="Ferlin_C"/>
    <property type="match status" value="1"/>
</dbReference>
<evidence type="ECO:0000313" key="9">
    <source>
        <dbReference type="EMBL" id="KAF4094085.1"/>
    </source>
</evidence>
<organism evidence="9 10">
    <name type="scientific">Ameiurus melas</name>
    <name type="common">Black bullhead</name>
    <name type="synonym">Silurus melas</name>
    <dbReference type="NCBI Taxonomy" id="219545"/>
    <lineage>
        <taxon>Eukaryota</taxon>
        <taxon>Metazoa</taxon>
        <taxon>Chordata</taxon>
        <taxon>Craniata</taxon>
        <taxon>Vertebrata</taxon>
        <taxon>Euteleostomi</taxon>
        <taxon>Actinopterygii</taxon>
        <taxon>Neopterygii</taxon>
        <taxon>Teleostei</taxon>
        <taxon>Ostariophysi</taxon>
        <taxon>Siluriformes</taxon>
        <taxon>Ictaluridae</taxon>
        <taxon>Ameiurus</taxon>
    </lineage>
</organism>
<evidence type="ECO:0000313" key="10">
    <source>
        <dbReference type="Proteomes" id="UP000593565"/>
    </source>
</evidence>
<evidence type="ECO:0000256" key="6">
    <source>
        <dbReference type="SAM" id="MobiDB-lite"/>
    </source>
</evidence>
<evidence type="ECO:0000259" key="8">
    <source>
        <dbReference type="PROSITE" id="PS50004"/>
    </source>
</evidence>
<dbReference type="PANTHER" id="PTHR12546">
    <property type="entry name" value="FER-1-LIKE"/>
    <property type="match status" value="1"/>
</dbReference>
<feature type="compositionally biased region" description="Acidic residues" evidence="6">
    <location>
        <begin position="107"/>
        <end position="116"/>
    </location>
</feature>
<dbReference type="PANTHER" id="PTHR12546:SF36">
    <property type="entry name" value="FER-1-LIKE PROTEIN 4"/>
    <property type="match status" value="1"/>
</dbReference>
<dbReference type="CDD" id="cd04037">
    <property type="entry name" value="C2E_Ferlin"/>
    <property type="match status" value="1"/>
</dbReference>
<keyword evidence="10" id="KW-1185">Reference proteome</keyword>
<feature type="transmembrane region" description="Helical" evidence="7">
    <location>
        <begin position="754"/>
        <end position="774"/>
    </location>
</feature>
<keyword evidence="4 7" id="KW-1133">Transmembrane helix</keyword>
<dbReference type="GO" id="GO:0016020">
    <property type="term" value="C:membrane"/>
    <property type="evidence" value="ECO:0007669"/>
    <property type="project" value="UniProtKB-SubCell"/>
</dbReference>
<gene>
    <name evidence="9" type="ORF">AMELA_G00008710</name>
</gene>
<dbReference type="SMART" id="SM00239">
    <property type="entry name" value="C2"/>
    <property type="match status" value="2"/>
</dbReference>
<dbReference type="Pfam" id="PF22901">
    <property type="entry name" value="dsrm_Ferlin"/>
    <property type="match status" value="1"/>
</dbReference>
<proteinExistence type="predicted"/>
<evidence type="ECO:0000256" key="7">
    <source>
        <dbReference type="SAM" id="Phobius"/>
    </source>
</evidence>
<evidence type="ECO:0000256" key="1">
    <source>
        <dbReference type="ARBA" id="ARBA00004167"/>
    </source>
</evidence>
<dbReference type="SUPFAM" id="SSF49562">
    <property type="entry name" value="C2 domain (Calcium/lipid-binding domain, CaLB)"/>
    <property type="match status" value="2"/>
</dbReference>
<evidence type="ECO:0000256" key="4">
    <source>
        <dbReference type="ARBA" id="ARBA00022989"/>
    </source>
</evidence>
<dbReference type="InterPro" id="IPR032362">
    <property type="entry name" value="Ferlin_C"/>
</dbReference>
<dbReference type="InterPro" id="IPR035892">
    <property type="entry name" value="C2_domain_sf"/>
</dbReference>
<feature type="region of interest" description="Disordered" evidence="6">
    <location>
        <begin position="102"/>
        <end position="127"/>
    </location>
</feature>
<feature type="domain" description="C2" evidence="8">
    <location>
        <begin position="209"/>
        <end position="330"/>
    </location>
</feature>
<dbReference type="CDD" id="cd08374">
    <property type="entry name" value="C2F_Ferlin"/>
    <property type="match status" value="1"/>
</dbReference>
<sequence>MLCRVSCTFHLKTWMTGRRRMRRSLVRRKKSPKQNTPLRTVMSMDLRGLPLKDTKIPINPMNLVTGPLKAVMKKEEELEEEEPEKEELDWWSKYYASLEELEKQEEKDDDMDDPQDGEGGNFNMSSLEVEEDNAVIVDIEPPKPKRKNISTLKLYKSELENEFSQFMDWLHTFPIYKGKSNCDDEEDDDSERTMGKYKGSFLIYPIGSEDEDIDFQITNGIPKNSPIKILVRVYVVKATNLAPTDPNGKADPYVVVKVGQQQVDSKERYIPKQLNPVFGEVFELTVSFPLETELILSVFDHDLVGSDDVIGETRIDLENRFYSRHRALCGLSLHYDKEGYNMWRDAKKPCTLLAEVCRKNGIPSPEYRESAVKVLNKIFKIPNEDFPEELLKKNKKTEEDYEEMDQHRALSVLHRWEEMREFSLGACPLVPEHVEVRSLLNPDKPGLPQGYVHMWIDMFPVDVPAPPPVNIKPRLPISYELRVIIWNTDDVVLDDVNPFTGEPSSDIYVKGWIKGLEDEKQETDVHFNSLTGEGNFNWRFIFHFDYLPTEKEITYKKKESIFSLDESEFRQPAVLVLQVWDYDRIGSNDFLGSIELRLSDMVRAAKSSEQCSVKMAKDKASPRFSIFRSKRMKGWWPLIKLKSQEDIEREEREAELEKKQKKKKKKKQSKRSKMKPEDLQFVDSSGNTFLLMGKVEAEFQLVTAEEAETNPVGKARKEPEPLDKPNRPKTSFNWFVNPMKTFVFFIWKKYKKYIIALIILVILALFLFLILYTLPTHISQLIVNG</sequence>
<dbReference type="AlphaFoldDB" id="A0A7J6BG41"/>
<dbReference type="GO" id="GO:0007009">
    <property type="term" value="P:plasma membrane organization"/>
    <property type="evidence" value="ECO:0007669"/>
    <property type="project" value="TreeGrafter"/>
</dbReference>
<evidence type="ECO:0000256" key="3">
    <source>
        <dbReference type="ARBA" id="ARBA00022737"/>
    </source>
</evidence>
<dbReference type="InterPro" id="IPR000008">
    <property type="entry name" value="C2_dom"/>
</dbReference>
<feature type="domain" description="C2" evidence="8">
    <location>
        <begin position="463"/>
        <end position="612"/>
    </location>
</feature>
<evidence type="ECO:0000256" key="5">
    <source>
        <dbReference type="ARBA" id="ARBA00023136"/>
    </source>
</evidence>
<comment type="subcellular location">
    <subcellularLocation>
        <location evidence="1">Membrane</location>
        <topology evidence="1">Single-pass membrane protein</topology>
    </subcellularLocation>
</comment>
<keyword evidence="2 7" id="KW-0812">Transmembrane</keyword>
<feature type="region of interest" description="Disordered" evidence="6">
    <location>
        <begin position="658"/>
        <end position="677"/>
    </location>
</feature>
<dbReference type="Gene3D" id="2.60.40.150">
    <property type="entry name" value="C2 domain"/>
    <property type="match status" value="2"/>
</dbReference>
<dbReference type="Pfam" id="PF00168">
    <property type="entry name" value="C2"/>
    <property type="match status" value="2"/>
</dbReference>